<evidence type="ECO:0000256" key="6">
    <source>
        <dbReference type="ARBA" id="ARBA00022679"/>
    </source>
</evidence>
<dbReference type="GO" id="GO:0008955">
    <property type="term" value="F:peptidoglycan glycosyltransferase activity"/>
    <property type="evidence" value="ECO:0007669"/>
    <property type="project" value="UniProtKB-EC"/>
</dbReference>
<evidence type="ECO:0000313" key="16">
    <source>
        <dbReference type="EMBL" id="AGF71337.1"/>
    </source>
</evidence>
<dbReference type="PANTHER" id="PTHR32282">
    <property type="entry name" value="BINDING PROTEIN TRANSPEPTIDASE, PUTATIVE-RELATED"/>
    <property type="match status" value="1"/>
</dbReference>
<dbReference type="KEGG" id="chn:A605_01615"/>
<dbReference type="FunFam" id="1.10.3810.10:FF:000001">
    <property type="entry name" value="Penicillin-binding protein 1A"/>
    <property type="match status" value="1"/>
</dbReference>
<evidence type="ECO:0000256" key="7">
    <source>
        <dbReference type="ARBA" id="ARBA00022801"/>
    </source>
</evidence>
<dbReference type="CDD" id="cd06577">
    <property type="entry name" value="PASTA_pknB"/>
    <property type="match status" value="1"/>
</dbReference>
<dbReference type="InterPro" id="IPR050396">
    <property type="entry name" value="Glycosyltr_51/Transpeptidase"/>
</dbReference>
<comment type="catalytic activity">
    <reaction evidence="13">
        <text>[GlcNAc-(1-&gt;4)-Mur2Ac(oyl-L-Ala-gamma-D-Glu-L-Lys-D-Ala-D-Ala)](n)-di-trans,octa-cis-undecaprenyl diphosphate + beta-D-GlcNAc-(1-&gt;4)-Mur2Ac(oyl-L-Ala-gamma-D-Glu-L-Lys-D-Ala-D-Ala)-di-trans,octa-cis-undecaprenyl diphosphate = [GlcNAc-(1-&gt;4)-Mur2Ac(oyl-L-Ala-gamma-D-Glu-L-Lys-D-Ala-D-Ala)](n+1)-di-trans,octa-cis-undecaprenyl diphosphate + di-trans,octa-cis-undecaprenyl diphosphate + H(+)</text>
        <dbReference type="Rhea" id="RHEA:23708"/>
        <dbReference type="Rhea" id="RHEA-COMP:9602"/>
        <dbReference type="Rhea" id="RHEA-COMP:9603"/>
        <dbReference type="ChEBI" id="CHEBI:15378"/>
        <dbReference type="ChEBI" id="CHEBI:58405"/>
        <dbReference type="ChEBI" id="CHEBI:60033"/>
        <dbReference type="ChEBI" id="CHEBI:78435"/>
        <dbReference type="EC" id="2.4.99.28"/>
    </reaction>
</comment>
<evidence type="ECO:0000256" key="9">
    <source>
        <dbReference type="ARBA" id="ARBA00022984"/>
    </source>
</evidence>
<gene>
    <name evidence="16" type="ORF">A605_01615</name>
</gene>
<evidence type="ECO:0000256" key="3">
    <source>
        <dbReference type="ARBA" id="ARBA00022645"/>
    </source>
</evidence>
<keyword evidence="7" id="KW-0378">Hydrolase</keyword>
<feature type="compositionally biased region" description="Polar residues" evidence="14">
    <location>
        <begin position="645"/>
        <end position="655"/>
    </location>
</feature>
<name>M1NP93_9CORY</name>
<dbReference type="Gene3D" id="1.10.3810.10">
    <property type="entry name" value="Biosynthetic peptidoglycan transglycosylase-like"/>
    <property type="match status" value="1"/>
</dbReference>
<dbReference type="InterPro" id="IPR012338">
    <property type="entry name" value="Beta-lactam/transpept-like"/>
</dbReference>
<dbReference type="InterPro" id="IPR036950">
    <property type="entry name" value="PBP_transglycosylase"/>
</dbReference>
<dbReference type="STRING" id="1121362.A605_01615"/>
<dbReference type="Pfam" id="PF03793">
    <property type="entry name" value="PASTA"/>
    <property type="match status" value="1"/>
</dbReference>
<organism evidence="16 17">
    <name type="scientific">Corynebacterium halotolerans YIM 70093 = DSM 44683</name>
    <dbReference type="NCBI Taxonomy" id="1121362"/>
    <lineage>
        <taxon>Bacteria</taxon>
        <taxon>Bacillati</taxon>
        <taxon>Actinomycetota</taxon>
        <taxon>Actinomycetes</taxon>
        <taxon>Mycobacteriales</taxon>
        <taxon>Corynebacteriaceae</taxon>
        <taxon>Corynebacterium</taxon>
    </lineage>
</organism>
<comment type="similarity">
    <text evidence="1">In the C-terminal section; belongs to the transpeptidase family.</text>
</comment>
<dbReference type="GO" id="GO:0006508">
    <property type="term" value="P:proteolysis"/>
    <property type="evidence" value="ECO:0007669"/>
    <property type="project" value="UniProtKB-KW"/>
</dbReference>
<dbReference type="Proteomes" id="UP000011723">
    <property type="component" value="Chromosome"/>
</dbReference>
<feature type="compositionally biased region" description="Polar residues" evidence="14">
    <location>
        <begin position="731"/>
        <end position="746"/>
    </location>
</feature>
<evidence type="ECO:0000256" key="10">
    <source>
        <dbReference type="ARBA" id="ARBA00023268"/>
    </source>
</evidence>
<evidence type="ECO:0000259" key="15">
    <source>
        <dbReference type="PROSITE" id="PS51178"/>
    </source>
</evidence>
<sequence>MESNLADLTDGTAPGVTTITDSTGEPMAWVFDQRRHEVDGDEISQHMKDAIVAIEDHRFYEHDGVDMQGTARAMLTNVLAGGVEQGASTLNQQYVKNFLLLVAADDDAERAAAVEQSVPRKLREMRMASDLDQNLSKDEILTRYLNLVPFGNHAYGIEAAARTYFGISAAELNVPQSAMLAGMVQSSEALNPYTNPEGATERRNTVLQSMVTVGYIDQATADAHKQEPLGVLDLPATLPNGCIAADNSGFFCDYALTYLDSKGLSREELSTGGYTVTTTLDPQVQQAAHQAAVSHVNPDQPGVAEVINVIEPGQDSRDILAMTSSRDYGLNLEEGETMLPQPSSMVGNGAGSIFKIFTAAVAIDQGMGLDTMLDVPARYEARGLGSGGAANCPANTYCVENAGTYAPRMTLAEALAHSPNTTFVQLIEEVGVDAVVDMSVALGLRSYEVPGSHDGERSIAEYMKEANLGSYTLGPTAVNPLELSNVGATIASGGRWCEPNPIESVVDREGNEVFLERPACEDVVDTDVANALSVGMAGDIEYGTAAAAAGAMGWSGELAAKTGTTESNQSSAFLAFNSNISAAPYIYNDGTNTTPLCTSPVRQCSTGSLYGGLEPARSWFAMANQLPEARQGTLPQDDPRYGQGAAQQTVSSATGLTEAEARRLLEDQGYQVTTRTVAGNGTPRGHVLRALPEGGTLGPGGMVILEVSDGTRPAPEPQPEAGRGNGGESAPSRQDSPARPQITQDDIDQFTNRLLDAFGL</sequence>
<feature type="region of interest" description="Disordered" evidence="14">
    <location>
        <begin position="1"/>
        <end position="20"/>
    </location>
</feature>
<dbReference type="InterPro" id="IPR023346">
    <property type="entry name" value="Lysozyme-like_dom_sf"/>
</dbReference>
<keyword evidence="5" id="KW-0328">Glycosyltransferase</keyword>
<keyword evidence="9" id="KW-0573">Peptidoglycan synthesis</keyword>
<comment type="similarity">
    <text evidence="2">In the N-terminal section; belongs to the glycosyltransferase 51 family.</text>
</comment>
<keyword evidence="11" id="KW-0961">Cell wall biogenesis/degradation</keyword>
<dbReference type="GO" id="GO:0030288">
    <property type="term" value="C:outer membrane-bounded periplasmic space"/>
    <property type="evidence" value="ECO:0007669"/>
    <property type="project" value="TreeGrafter"/>
</dbReference>
<comment type="catalytic activity">
    <reaction evidence="12">
        <text>Preferential cleavage: (Ac)2-L-Lys-D-Ala-|-D-Ala. Also transpeptidation of peptidyl-alanyl moieties that are N-acyl substituents of D-alanine.</text>
        <dbReference type="EC" id="3.4.16.4"/>
    </reaction>
</comment>
<dbReference type="GO" id="GO:0009252">
    <property type="term" value="P:peptidoglycan biosynthetic process"/>
    <property type="evidence" value="ECO:0007669"/>
    <property type="project" value="UniProtKB-KW"/>
</dbReference>
<evidence type="ECO:0000256" key="4">
    <source>
        <dbReference type="ARBA" id="ARBA00022670"/>
    </source>
</evidence>
<accession>M1NP93</accession>
<evidence type="ECO:0000256" key="12">
    <source>
        <dbReference type="ARBA" id="ARBA00034000"/>
    </source>
</evidence>
<dbReference type="SUPFAM" id="SSF53955">
    <property type="entry name" value="Lysozyme-like"/>
    <property type="match status" value="1"/>
</dbReference>
<dbReference type="SUPFAM" id="SSF56601">
    <property type="entry name" value="beta-lactamase/transpeptidase-like"/>
    <property type="match status" value="1"/>
</dbReference>
<dbReference type="AlphaFoldDB" id="M1NP93"/>
<keyword evidence="10" id="KW-0511">Multifunctional enzyme</keyword>
<feature type="region of interest" description="Disordered" evidence="14">
    <location>
        <begin position="676"/>
        <end position="746"/>
    </location>
</feature>
<keyword evidence="17" id="KW-1185">Reference proteome</keyword>
<dbReference type="EMBL" id="CP003697">
    <property type="protein sequence ID" value="AGF71337.1"/>
    <property type="molecule type" value="Genomic_DNA"/>
</dbReference>
<dbReference type="Pfam" id="PF00905">
    <property type="entry name" value="Transpeptidase"/>
    <property type="match status" value="1"/>
</dbReference>
<dbReference type="GO" id="GO:0008360">
    <property type="term" value="P:regulation of cell shape"/>
    <property type="evidence" value="ECO:0007669"/>
    <property type="project" value="UniProtKB-KW"/>
</dbReference>
<dbReference type="GO" id="GO:0008658">
    <property type="term" value="F:penicillin binding"/>
    <property type="evidence" value="ECO:0007669"/>
    <property type="project" value="InterPro"/>
</dbReference>
<dbReference type="InterPro" id="IPR001264">
    <property type="entry name" value="Glyco_trans_51"/>
</dbReference>
<protein>
    <submittedName>
        <fullName evidence="16">Penicillin-binding protein 1B</fullName>
    </submittedName>
</protein>
<evidence type="ECO:0000256" key="5">
    <source>
        <dbReference type="ARBA" id="ARBA00022676"/>
    </source>
</evidence>
<evidence type="ECO:0000256" key="2">
    <source>
        <dbReference type="ARBA" id="ARBA00007739"/>
    </source>
</evidence>
<keyword evidence="3" id="KW-0121">Carboxypeptidase</keyword>
<dbReference type="GO" id="GO:0071555">
    <property type="term" value="P:cell wall organization"/>
    <property type="evidence" value="ECO:0007669"/>
    <property type="project" value="UniProtKB-KW"/>
</dbReference>
<dbReference type="InterPro" id="IPR001460">
    <property type="entry name" value="PCN-bd_Tpept"/>
</dbReference>
<keyword evidence="4" id="KW-0645">Protease</keyword>
<dbReference type="Gene3D" id="3.30.10.20">
    <property type="match status" value="1"/>
</dbReference>
<dbReference type="InterPro" id="IPR005543">
    <property type="entry name" value="PASTA_dom"/>
</dbReference>
<dbReference type="HOGENOM" id="CLU_006354_2_6_11"/>
<dbReference type="Gene3D" id="3.40.710.10">
    <property type="entry name" value="DD-peptidase/beta-lactamase superfamily"/>
    <property type="match status" value="1"/>
</dbReference>
<proteinExistence type="inferred from homology"/>
<evidence type="ECO:0000256" key="14">
    <source>
        <dbReference type="SAM" id="MobiDB-lite"/>
    </source>
</evidence>
<evidence type="ECO:0000313" key="17">
    <source>
        <dbReference type="Proteomes" id="UP000011723"/>
    </source>
</evidence>
<dbReference type="PANTHER" id="PTHR32282:SF33">
    <property type="entry name" value="PEPTIDOGLYCAN GLYCOSYLTRANSFERASE"/>
    <property type="match status" value="1"/>
</dbReference>
<feature type="region of interest" description="Disordered" evidence="14">
    <location>
        <begin position="630"/>
        <end position="655"/>
    </location>
</feature>
<evidence type="ECO:0000256" key="11">
    <source>
        <dbReference type="ARBA" id="ARBA00023316"/>
    </source>
</evidence>
<keyword evidence="8" id="KW-0133">Cell shape</keyword>
<feature type="domain" description="PASTA" evidence="15">
    <location>
        <begin position="644"/>
        <end position="709"/>
    </location>
</feature>
<dbReference type="GO" id="GO:0009002">
    <property type="term" value="F:serine-type D-Ala-D-Ala carboxypeptidase activity"/>
    <property type="evidence" value="ECO:0007669"/>
    <property type="project" value="UniProtKB-EC"/>
</dbReference>
<keyword evidence="6" id="KW-0808">Transferase</keyword>
<evidence type="ECO:0000256" key="8">
    <source>
        <dbReference type="ARBA" id="ARBA00022960"/>
    </source>
</evidence>
<dbReference type="PATRIC" id="fig|1121362.3.peg.317"/>
<dbReference type="eggNOG" id="COG0744">
    <property type="taxonomic scope" value="Bacteria"/>
</dbReference>
<reference evidence="16 17" key="1">
    <citation type="journal article" date="2012" name="Stand. Genomic Sci.">
        <title>Genome sequence of the halotolerant bacterium Corynebacterium halotolerans type strain YIM 70093(T) (= DSM 44683(T)).</title>
        <authorList>
            <person name="Ruckert C."/>
            <person name="Albersmeier A."/>
            <person name="Al-Dilaimi A."/>
            <person name="Niehaus K."/>
            <person name="Szczepanowski R."/>
            <person name="Kalinowski J."/>
        </authorList>
    </citation>
    <scope>NUCLEOTIDE SEQUENCE [LARGE SCALE GENOMIC DNA]</scope>
    <source>
        <strain evidence="16">YIM 70093</strain>
    </source>
</reference>
<dbReference type="Pfam" id="PF00912">
    <property type="entry name" value="Transgly"/>
    <property type="match status" value="1"/>
</dbReference>
<dbReference type="PROSITE" id="PS51178">
    <property type="entry name" value="PASTA"/>
    <property type="match status" value="1"/>
</dbReference>
<evidence type="ECO:0000256" key="1">
    <source>
        <dbReference type="ARBA" id="ARBA00007090"/>
    </source>
</evidence>
<evidence type="ECO:0000256" key="13">
    <source>
        <dbReference type="ARBA" id="ARBA00049902"/>
    </source>
</evidence>